<feature type="compositionally biased region" description="Basic and acidic residues" evidence="3">
    <location>
        <begin position="286"/>
        <end position="297"/>
    </location>
</feature>
<dbReference type="PANTHER" id="PTHR23331">
    <property type="entry name" value="CXYORF1"/>
    <property type="match status" value="1"/>
</dbReference>
<reference evidence="5" key="1">
    <citation type="submission" date="2010-07" db="EMBL/GenBank/DDBJ databases">
        <authorList>
            <person name="Worley K.C."/>
        </authorList>
    </citation>
    <scope>NUCLEOTIDE SEQUENCE</scope>
</reference>
<dbReference type="GO" id="GO:0071203">
    <property type="term" value="C:WASH complex"/>
    <property type="evidence" value="ECO:0007669"/>
    <property type="project" value="InterPro"/>
</dbReference>
<keyword evidence="2" id="KW-0009">Actin-binding</keyword>
<dbReference type="GO" id="GO:0005829">
    <property type="term" value="C:cytosol"/>
    <property type="evidence" value="ECO:0007669"/>
    <property type="project" value="GOC"/>
</dbReference>
<evidence type="ECO:0000259" key="4">
    <source>
        <dbReference type="Pfam" id="PF11945"/>
    </source>
</evidence>
<accession>L7X0Q8</accession>
<dbReference type="GO" id="GO:0043015">
    <property type="term" value="F:gamma-tubulin binding"/>
    <property type="evidence" value="ECO:0007669"/>
    <property type="project" value="TreeGrafter"/>
</dbReference>
<dbReference type="AlphaFoldDB" id="L7X0Q8"/>
<dbReference type="PANTHER" id="PTHR23331:SF1">
    <property type="entry name" value="WASH COMPLEX SUBUNIT 1"/>
    <property type="match status" value="1"/>
</dbReference>
<feature type="domain" description="WASH1 WAHD" evidence="4">
    <location>
        <begin position="5"/>
        <end position="264"/>
    </location>
</feature>
<sequence>MEGIYKINLIPNDLSVEETVLQIADTLDNLNGIIDDVFTRITSRIKLNTDKTTKLQERIDVSRSKVEKLAGMQKAIKVFSSAKYPAAIVHEHYVSIFDTNKYIYEPKKVTLCGKSQRQSHDKAVQEKLHFFHVKVAEPKTAKPRQDFDLKEVLNKMSTVGDLLIYKTDESPYIAVPSKAPIYIPKVKANEEKNNLEDAPPSIKNKNVSKREIDEYMYAPGMGMVPELDMPLDLPHLPGIAGDVQFSIFEDGSIAPSAVTSPVVPVPINAIPTSDLPELSELPELPDLRELSEVKTDAVPDIPDAPPIPPPPPAPAMPSPPPPPPPPPPMDFEPPTPVKR</sequence>
<feature type="compositionally biased region" description="Pro residues" evidence="3">
    <location>
        <begin position="302"/>
        <end position="339"/>
    </location>
</feature>
<dbReference type="GO" id="GO:0043014">
    <property type="term" value="F:alpha-tubulin binding"/>
    <property type="evidence" value="ECO:0007669"/>
    <property type="project" value="InterPro"/>
</dbReference>
<dbReference type="InterPro" id="IPR021854">
    <property type="entry name" value="WASH1_WAHD"/>
</dbReference>
<dbReference type="EMBL" id="KC469893">
    <property type="protein sequence ID" value="AGC92689.2"/>
    <property type="molecule type" value="Genomic_DNA"/>
</dbReference>
<proteinExistence type="inferred from homology"/>
<reference evidence="5" key="3">
    <citation type="submission" date="2016-03" db="EMBL/GenBank/DDBJ databases">
        <authorList>
            <person name="Ploux O."/>
        </authorList>
    </citation>
    <scope>NUCLEOTIDE SEQUENCE</scope>
</reference>
<dbReference type="GO" id="GO:0034314">
    <property type="term" value="P:Arp2/3 complex-mediated actin nucleation"/>
    <property type="evidence" value="ECO:0007669"/>
    <property type="project" value="InterPro"/>
</dbReference>
<dbReference type="GO" id="GO:0055037">
    <property type="term" value="C:recycling endosome"/>
    <property type="evidence" value="ECO:0007669"/>
    <property type="project" value="TreeGrafter"/>
</dbReference>
<evidence type="ECO:0000256" key="3">
    <source>
        <dbReference type="SAM" id="MobiDB-lite"/>
    </source>
</evidence>
<organism evidence="5">
    <name type="scientific">Heliconius erato</name>
    <name type="common">Crimson patched longwing butterfly</name>
    <dbReference type="NCBI Taxonomy" id="33431"/>
    <lineage>
        <taxon>Eukaryota</taxon>
        <taxon>Metazoa</taxon>
        <taxon>Ecdysozoa</taxon>
        <taxon>Arthropoda</taxon>
        <taxon>Hexapoda</taxon>
        <taxon>Insecta</taxon>
        <taxon>Pterygota</taxon>
        <taxon>Neoptera</taxon>
        <taxon>Endopterygota</taxon>
        <taxon>Lepidoptera</taxon>
        <taxon>Glossata</taxon>
        <taxon>Ditrysia</taxon>
        <taxon>Papilionoidea</taxon>
        <taxon>Nymphalidae</taxon>
        <taxon>Heliconiinae</taxon>
        <taxon>Heliconiini</taxon>
        <taxon>Heliconius</taxon>
    </lineage>
</organism>
<dbReference type="GO" id="GO:0003779">
    <property type="term" value="F:actin binding"/>
    <property type="evidence" value="ECO:0007669"/>
    <property type="project" value="UniProtKB-KW"/>
</dbReference>
<comment type="similarity">
    <text evidence="1">Belongs to the WASH1 family.</text>
</comment>
<dbReference type="GO" id="GO:0032456">
    <property type="term" value="P:endocytic recycling"/>
    <property type="evidence" value="ECO:0007669"/>
    <property type="project" value="TreeGrafter"/>
</dbReference>
<name>L7X0Q8_HELEA</name>
<dbReference type="GO" id="GO:0006887">
    <property type="term" value="P:exocytosis"/>
    <property type="evidence" value="ECO:0007669"/>
    <property type="project" value="TreeGrafter"/>
</dbReference>
<dbReference type="InterPro" id="IPR028290">
    <property type="entry name" value="WASH1"/>
</dbReference>
<evidence type="ECO:0000256" key="1">
    <source>
        <dbReference type="ARBA" id="ARBA00005602"/>
    </source>
</evidence>
<dbReference type="Pfam" id="PF11945">
    <property type="entry name" value="WASH_WAHD"/>
    <property type="match status" value="1"/>
</dbReference>
<keyword evidence="5" id="KW-0675">Receptor</keyword>
<dbReference type="GO" id="GO:0005769">
    <property type="term" value="C:early endosome"/>
    <property type="evidence" value="ECO:0007669"/>
    <property type="project" value="InterPro"/>
</dbReference>
<protein>
    <submittedName>
        <fullName evidence="5">Cytokine receptor-like protein</fullName>
    </submittedName>
</protein>
<evidence type="ECO:0000313" key="5">
    <source>
        <dbReference type="EMBL" id="AGC92689.2"/>
    </source>
</evidence>
<evidence type="ECO:0000256" key="2">
    <source>
        <dbReference type="ARBA" id="ARBA00023203"/>
    </source>
</evidence>
<feature type="region of interest" description="Disordered" evidence="3">
    <location>
        <begin position="286"/>
        <end position="339"/>
    </location>
</feature>
<dbReference type="GO" id="GO:0042147">
    <property type="term" value="P:retrograde transport, endosome to Golgi"/>
    <property type="evidence" value="ECO:0007669"/>
    <property type="project" value="TreeGrafter"/>
</dbReference>
<reference evidence="5" key="2">
    <citation type="journal article" date="2013" name="Genome Res.">
        <title>Genomic architecture of adaptive color pattern divergence and convergence in Heliconius butterflies.</title>
        <authorList>
            <person name="Supple M.A."/>
            <person name="Hines H.M."/>
            <person name="Dasmahapatra K.K."/>
            <person name="Lewis J.J."/>
            <person name="Nielsen D.M."/>
            <person name="Lavoie C."/>
            <person name="Ray D.A."/>
            <person name="Salazar C."/>
            <person name="McMillan W.O."/>
            <person name="Counterman B.A."/>
        </authorList>
    </citation>
    <scope>NUCLEOTIDE SEQUENCE</scope>
</reference>